<evidence type="ECO:0000313" key="14">
    <source>
        <dbReference type="Ensembl" id="ENSTGUP00000016463.2"/>
    </source>
</evidence>
<organism evidence="14 15">
    <name type="scientific">Taeniopygia guttata</name>
    <name type="common">Zebra finch</name>
    <name type="synonym">Poephila guttata</name>
    <dbReference type="NCBI Taxonomy" id="59729"/>
    <lineage>
        <taxon>Eukaryota</taxon>
        <taxon>Metazoa</taxon>
        <taxon>Chordata</taxon>
        <taxon>Craniata</taxon>
        <taxon>Vertebrata</taxon>
        <taxon>Euteleostomi</taxon>
        <taxon>Archelosauria</taxon>
        <taxon>Archosauria</taxon>
        <taxon>Dinosauria</taxon>
        <taxon>Saurischia</taxon>
        <taxon>Theropoda</taxon>
        <taxon>Coelurosauria</taxon>
        <taxon>Aves</taxon>
        <taxon>Neognathae</taxon>
        <taxon>Neoaves</taxon>
        <taxon>Telluraves</taxon>
        <taxon>Australaves</taxon>
        <taxon>Passeriformes</taxon>
        <taxon>Passeroidea</taxon>
        <taxon>Estrildidae</taxon>
        <taxon>Estrildinae</taxon>
        <taxon>Taeniopygia</taxon>
    </lineage>
</organism>
<feature type="compositionally biased region" description="Basic and acidic residues" evidence="12">
    <location>
        <begin position="47"/>
        <end position="66"/>
    </location>
</feature>
<evidence type="ECO:0000256" key="1">
    <source>
        <dbReference type="ARBA" id="ARBA00004123"/>
    </source>
</evidence>
<dbReference type="FunFam" id="3.30.160.60:FF:000624">
    <property type="entry name" value="zinc finger protein 697"/>
    <property type="match status" value="1"/>
</dbReference>
<dbReference type="Gene3D" id="3.30.160.60">
    <property type="entry name" value="Classic Zinc Finger"/>
    <property type="match status" value="6"/>
</dbReference>
<keyword evidence="7" id="KW-0805">Transcription regulation</keyword>
<evidence type="ECO:0000256" key="5">
    <source>
        <dbReference type="ARBA" id="ARBA00022771"/>
    </source>
</evidence>
<feature type="domain" description="C2H2-type" evidence="13">
    <location>
        <begin position="356"/>
        <end position="383"/>
    </location>
</feature>
<evidence type="ECO:0000256" key="3">
    <source>
        <dbReference type="ARBA" id="ARBA00022723"/>
    </source>
</evidence>
<dbReference type="FunFam" id="3.30.160.60:FF:000710">
    <property type="entry name" value="Zinc finger protein 768"/>
    <property type="match status" value="1"/>
</dbReference>
<feature type="domain" description="C2H2-type" evidence="13">
    <location>
        <begin position="328"/>
        <end position="355"/>
    </location>
</feature>
<dbReference type="Proteomes" id="UP000007754">
    <property type="component" value="Unplaced"/>
</dbReference>
<feature type="domain" description="C2H2-type" evidence="13">
    <location>
        <begin position="272"/>
        <end position="299"/>
    </location>
</feature>
<dbReference type="GO" id="GO:0000981">
    <property type="term" value="F:DNA-binding transcription factor activity, RNA polymerase II-specific"/>
    <property type="evidence" value="ECO:0007669"/>
    <property type="project" value="TreeGrafter"/>
</dbReference>
<keyword evidence="15" id="KW-1185">Reference proteome</keyword>
<evidence type="ECO:0000256" key="11">
    <source>
        <dbReference type="PROSITE-ProRule" id="PRU00042"/>
    </source>
</evidence>
<evidence type="ECO:0000256" key="10">
    <source>
        <dbReference type="ARBA" id="ARBA00023242"/>
    </source>
</evidence>
<dbReference type="FunFam" id="3.30.160.60:FF:002343">
    <property type="entry name" value="Zinc finger protein 33A"/>
    <property type="match status" value="1"/>
</dbReference>
<dbReference type="PROSITE" id="PS00028">
    <property type="entry name" value="ZINC_FINGER_C2H2_1"/>
    <property type="match status" value="5"/>
</dbReference>
<keyword evidence="6" id="KW-0862">Zinc</keyword>
<evidence type="ECO:0000256" key="9">
    <source>
        <dbReference type="ARBA" id="ARBA00023163"/>
    </source>
</evidence>
<evidence type="ECO:0000256" key="6">
    <source>
        <dbReference type="ARBA" id="ARBA00022833"/>
    </source>
</evidence>
<dbReference type="InterPro" id="IPR013087">
    <property type="entry name" value="Znf_C2H2_type"/>
</dbReference>
<evidence type="ECO:0000256" key="12">
    <source>
        <dbReference type="SAM" id="MobiDB-lite"/>
    </source>
</evidence>
<dbReference type="Ensembl" id="ENSTGUT00000016788.2">
    <property type="protein sequence ID" value="ENSTGUP00000016463.2"/>
    <property type="gene ID" value="ENSTGUG00000024536.1"/>
</dbReference>
<evidence type="ECO:0000256" key="8">
    <source>
        <dbReference type="ARBA" id="ARBA00023125"/>
    </source>
</evidence>
<dbReference type="PROSITE" id="PS50157">
    <property type="entry name" value="ZINC_FINGER_C2H2_2"/>
    <property type="match status" value="6"/>
</dbReference>
<accession>H1A0Q4</accession>
<reference evidence="14" key="2">
    <citation type="submission" date="2025-09" db="UniProtKB">
        <authorList>
            <consortium name="Ensembl"/>
        </authorList>
    </citation>
    <scope>IDENTIFICATION</scope>
</reference>
<dbReference type="GO" id="GO:0008270">
    <property type="term" value="F:zinc ion binding"/>
    <property type="evidence" value="ECO:0007669"/>
    <property type="project" value="UniProtKB-KW"/>
</dbReference>
<comment type="subcellular location">
    <subcellularLocation>
        <location evidence="1">Nucleus</location>
    </subcellularLocation>
</comment>
<dbReference type="HOGENOM" id="CLU_002678_2_1_1"/>
<dbReference type="FunFam" id="3.30.160.60:FF:000380">
    <property type="entry name" value="zinc finger protein 2 isoform X2"/>
    <property type="match status" value="1"/>
</dbReference>
<dbReference type="SUPFAM" id="SSF57667">
    <property type="entry name" value="beta-beta-alpha zinc fingers"/>
    <property type="match status" value="3"/>
</dbReference>
<keyword evidence="10" id="KW-0539">Nucleus</keyword>
<dbReference type="PANTHER" id="PTHR23226:SF416">
    <property type="entry name" value="FI01424P"/>
    <property type="match status" value="1"/>
</dbReference>
<name>H1A0Q4_TAEGU</name>
<evidence type="ECO:0000256" key="4">
    <source>
        <dbReference type="ARBA" id="ARBA00022737"/>
    </source>
</evidence>
<feature type="domain" description="C2H2-type" evidence="13">
    <location>
        <begin position="244"/>
        <end position="271"/>
    </location>
</feature>
<dbReference type="GO" id="GO:0005634">
    <property type="term" value="C:nucleus"/>
    <property type="evidence" value="ECO:0007669"/>
    <property type="project" value="UniProtKB-SubCell"/>
</dbReference>
<dbReference type="SMART" id="SM00355">
    <property type="entry name" value="ZnF_C2H2"/>
    <property type="match status" value="6"/>
</dbReference>
<reference evidence="14" key="1">
    <citation type="submission" date="2025-08" db="UniProtKB">
        <authorList>
            <consortium name="Ensembl"/>
        </authorList>
    </citation>
    <scope>IDENTIFICATION</scope>
</reference>
<dbReference type="FunFam" id="3.30.160.60:FF:000295">
    <property type="entry name" value="zinc finger protein 19"/>
    <property type="match status" value="1"/>
</dbReference>
<dbReference type="FunFam" id="3.30.160.60:FF:000870">
    <property type="entry name" value="zinc finger protein 197 isoform X1"/>
    <property type="match status" value="1"/>
</dbReference>
<feature type="domain" description="C2H2-type" evidence="13">
    <location>
        <begin position="216"/>
        <end position="243"/>
    </location>
</feature>
<keyword evidence="4" id="KW-0677">Repeat</keyword>
<evidence type="ECO:0000256" key="2">
    <source>
        <dbReference type="ARBA" id="ARBA00006991"/>
    </source>
</evidence>
<feature type="region of interest" description="Disordered" evidence="12">
    <location>
        <begin position="151"/>
        <end position="199"/>
    </location>
</feature>
<keyword evidence="8" id="KW-0238">DNA-binding</keyword>
<dbReference type="AlphaFoldDB" id="H1A0Q4"/>
<dbReference type="Pfam" id="PF00096">
    <property type="entry name" value="zf-C2H2"/>
    <property type="match status" value="6"/>
</dbReference>
<protein>
    <recommendedName>
        <fullName evidence="13">C2H2-type domain-containing protein</fullName>
    </recommendedName>
</protein>
<feature type="region of interest" description="Disordered" evidence="12">
    <location>
        <begin position="1"/>
        <end position="139"/>
    </location>
</feature>
<evidence type="ECO:0000259" key="13">
    <source>
        <dbReference type="PROSITE" id="PS50157"/>
    </source>
</evidence>
<dbReference type="InParanoid" id="H1A0Q4"/>
<dbReference type="GeneTree" id="ENSGT01150000286944"/>
<feature type="compositionally biased region" description="Basic and acidic residues" evidence="12">
    <location>
        <begin position="122"/>
        <end position="131"/>
    </location>
</feature>
<sequence>NPQKSLSGDPRDGGQEGPLGSPTPQIREEREEEEELLSVLPPPGQELRMENREDKSPRQNLMEKDNLSNSTVQEPDGEDNPWRSHTRRGCKLISQGSEEERPTQCWEGGQKSIQNLELEVPEQLHDEEKPHKCSPGPELRDKFLCQNFVEEDDSSTAQEPNGEDNPWRSQMRRGWKPSPGCSEEERPTLGWGDEQKSSQSLDLEVLEELHDEEKPHKCSDCGKSFTWRSRLLRHQMIHTGEKPFECPECGKGFRDSPQLTAHHRVHTGERPFECWECGQSFTRSSHLTSHRRIHSGERPFECPECGKSFQTSSLLLVHQRTHTEEKPFRCPHCGRGFKHSSHLTRHRRVHTGERPYKCPQCGKSFRTSSVLNQHQLLLRAELPKKGSAVRARGCLLEVV</sequence>
<keyword evidence="3" id="KW-0479">Metal-binding</keyword>
<dbReference type="InterPro" id="IPR036236">
    <property type="entry name" value="Znf_C2H2_sf"/>
</dbReference>
<dbReference type="PANTHER" id="PTHR23226">
    <property type="entry name" value="ZINC FINGER AND SCAN DOMAIN-CONTAINING"/>
    <property type="match status" value="1"/>
</dbReference>
<comment type="similarity">
    <text evidence="2">Belongs to the krueppel C2H2-type zinc-finger protein family.</text>
</comment>
<evidence type="ECO:0000256" key="7">
    <source>
        <dbReference type="ARBA" id="ARBA00023015"/>
    </source>
</evidence>
<feature type="domain" description="C2H2-type" evidence="13">
    <location>
        <begin position="300"/>
        <end position="327"/>
    </location>
</feature>
<dbReference type="GO" id="GO:0000978">
    <property type="term" value="F:RNA polymerase II cis-regulatory region sequence-specific DNA binding"/>
    <property type="evidence" value="ECO:0007669"/>
    <property type="project" value="TreeGrafter"/>
</dbReference>
<keyword evidence="9" id="KW-0804">Transcription</keyword>
<evidence type="ECO:0000313" key="15">
    <source>
        <dbReference type="Proteomes" id="UP000007754"/>
    </source>
</evidence>
<proteinExistence type="inferred from homology"/>
<keyword evidence="5 11" id="KW-0863">Zinc-finger</keyword>
<dbReference type="OMA" id="NPWRSHT"/>